<proteinExistence type="inferred from homology"/>
<dbReference type="PANTHER" id="PTHR30543">
    <property type="entry name" value="CHROMATE REDUCTASE"/>
    <property type="match status" value="1"/>
</dbReference>
<reference evidence="3 4" key="1">
    <citation type="submission" date="2017-07" db="EMBL/GenBank/DDBJ databases">
        <title>Genome sequencing and assembly of Paenibacillus rigui.</title>
        <authorList>
            <person name="Mayilraj S."/>
        </authorList>
    </citation>
    <scope>NUCLEOTIDE SEQUENCE [LARGE SCALE GENOMIC DNA]</scope>
    <source>
        <strain evidence="3 4">JCM 16352</strain>
    </source>
</reference>
<feature type="domain" description="NADPH-dependent FMN reductase-like" evidence="2">
    <location>
        <begin position="5"/>
        <end position="149"/>
    </location>
</feature>
<keyword evidence="4" id="KW-1185">Reference proteome</keyword>
<comment type="caution">
    <text evidence="3">The sequence shown here is derived from an EMBL/GenBank/DDBJ whole genome shotgun (WGS) entry which is preliminary data.</text>
</comment>
<dbReference type="AlphaFoldDB" id="A0A229UJS4"/>
<dbReference type="InterPro" id="IPR050712">
    <property type="entry name" value="NAD(P)H-dep_reductase"/>
</dbReference>
<dbReference type="GO" id="GO:0016491">
    <property type="term" value="F:oxidoreductase activity"/>
    <property type="evidence" value="ECO:0007669"/>
    <property type="project" value="InterPro"/>
</dbReference>
<comment type="similarity">
    <text evidence="1">Belongs to the azoreductase type 2 family.</text>
</comment>
<dbReference type="EMBL" id="NMQW01000040">
    <property type="protein sequence ID" value="OXM83660.1"/>
    <property type="molecule type" value="Genomic_DNA"/>
</dbReference>
<dbReference type="GO" id="GO:0005829">
    <property type="term" value="C:cytosol"/>
    <property type="evidence" value="ECO:0007669"/>
    <property type="project" value="TreeGrafter"/>
</dbReference>
<evidence type="ECO:0000259" key="2">
    <source>
        <dbReference type="Pfam" id="PF03358"/>
    </source>
</evidence>
<sequence length="189" mass="20250">MNKKKILAVSGSLRQQSSNTAILQAAARIGYDRFEFTMYNGMGTLPHFNPEMDLEGDAEPAPVKELRSLLRAADGVLICTPEYANGVPGSLKNALDWIVSSGEFYDKPTAAISASPNPLGGDKAHASLLLTLKMLTAKIAEGATLMIPMVSKKLNAAGDVTDLQTLQALEALLYALEREIDDNTKTSPN</sequence>
<dbReference type="Pfam" id="PF03358">
    <property type="entry name" value="FMN_red"/>
    <property type="match status" value="1"/>
</dbReference>
<evidence type="ECO:0000256" key="1">
    <source>
        <dbReference type="ARBA" id="ARBA00009428"/>
    </source>
</evidence>
<dbReference type="PANTHER" id="PTHR30543:SF21">
    <property type="entry name" value="NAD(P)H-DEPENDENT FMN REDUCTASE LOT6"/>
    <property type="match status" value="1"/>
</dbReference>
<dbReference type="OrthoDB" id="9812295at2"/>
<evidence type="ECO:0000313" key="4">
    <source>
        <dbReference type="Proteomes" id="UP000215509"/>
    </source>
</evidence>
<dbReference type="Proteomes" id="UP000215509">
    <property type="component" value="Unassembled WGS sequence"/>
</dbReference>
<dbReference type="RefSeq" id="WP_094017530.1">
    <property type="nucleotide sequence ID" value="NZ_NMQW01000040.1"/>
</dbReference>
<evidence type="ECO:0000313" key="3">
    <source>
        <dbReference type="EMBL" id="OXM83660.1"/>
    </source>
</evidence>
<gene>
    <name evidence="3" type="ORF">CF651_24545</name>
</gene>
<name>A0A229UJS4_9BACL</name>
<dbReference type="GO" id="GO:0010181">
    <property type="term" value="F:FMN binding"/>
    <property type="evidence" value="ECO:0007669"/>
    <property type="project" value="TreeGrafter"/>
</dbReference>
<organism evidence="3 4">
    <name type="scientific">Paenibacillus rigui</name>
    <dbReference type="NCBI Taxonomy" id="554312"/>
    <lineage>
        <taxon>Bacteria</taxon>
        <taxon>Bacillati</taxon>
        <taxon>Bacillota</taxon>
        <taxon>Bacilli</taxon>
        <taxon>Bacillales</taxon>
        <taxon>Paenibacillaceae</taxon>
        <taxon>Paenibacillus</taxon>
    </lineage>
</organism>
<dbReference type="Gene3D" id="3.40.50.360">
    <property type="match status" value="1"/>
</dbReference>
<accession>A0A229UJS4</accession>
<protein>
    <submittedName>
        <fullName evidence="3">Flavoprotein</fullName>
    </submittedName>
</protein>
<dbReference type="SUPFAM" id="SSF52218">
    <property type="entry name" value="Flavoproteins"/>
    <property type="match status" value="1"/>
</dbReference>
<dbReference type="InterPro" id="IPR005025">
    <property type="entry name" value="FMN_Rdtase-like_dom"/>
</dbReference>
<dbReference type="InterPro" id="IPR029039">
    <property type="entry name" value="Flavoprotein-like_sf"/>
</dbReference>